<dbReference type="OrthoDB" id="444631at2759"/>
<protein>
    <recommendedName>
        <fullName evidence="3">F-box domain-containing protein</fullName>
    </recommendedName>
</protein>
<organism evidence="1 2">
    <name type="scientific">Lophiostoma macrostomum CBS 122681</name>
    <dbReference type="NCBI Taxonomy" id="1314788"/>
    <lineage>
        <taxon>Eukaryota</taxon>
        <taxon>Fungi</taxon>
        <taxon>Dikarya</taxon>
        <taxon>Ascomycota</taxon>
        <taxon>Pezizomycotina</taxon>
        <taxon>Dothideomycetes</taxon>
        <taxon>Pleosporomycetidae</taxon>
        <taxon>Pleosporales</taxon>
        <taxon>Lophiostomataceae</taxon>
        <taxon>Lophiostoma</taxon>
    </lineage>
</organism>
<dbReference type="Proteomes" id="UP000799324">
    <property type="component" value="Unassembled WGS sequence"/>
</dbReference>
<evidence type="ECO:0008006" key="3">
    <source>
        <dbReference type="Google" id="ProtNLM"/>
    </source>
</evidence>
<dbReference type="EMBL" id="MU004387">
    <property type="protein sequence ID" value="KAF2653132.1"/>
    <property type="molecule type" value="Genomic_DNA"/>
</dbReference>
<proteinExistence type="predicted"/>
<reference evidence="1" key="1">
    <citation type="journal article" date="2020" name="Stud. Mycol.">
        <title>101 Dothideomycetes genomes: a test case for predicting lifestyles and emergence of pathogens.</title>
        <authorList>
            <person name="Haridas S."/>
            <person name="Albert R."/>
            <person name="Binder M."/>
            <person name="Bloem J."/>
            <person name="Labutti K."/>
            <person name="Salamov A."/>
            <person name="Andreopoulos B."/>
            <person name="Baker S."/>
            <person name="Barry K."/>
            <person name="Bills G."/>
            <person name="Bluhm B."/>
            <person name="Cannon C."/>
            <person name="Castanera R."/>
            <person name="Culley D."/>
            <person name="Daum C."/>
            <person name="Ezra D."/>
            <person name="Gonzalez J."/>
            <person name="Henrissat B."/>
            <person name="Kuo A."/>
            <person name="Liang C."/>
            <person name="Lipzen A."/>
            <person name="Lutzoni F."/>
            <person name="Magnuson J."/>
            <person name="Mondo S."/>
            <person name="Nolan M."/>
            <person name="Ohm R."/>
            <person name="Pangilinan J."/>
            <person name="Park H.-J."/>
            <person name="Ramirez L."/>
            <person name="Alfaro M."/>
            <person name="Sun H."/>
            <person name="Tritt A."/>
            <person name="Yoshinaga Y."/>
            <person name="Zwiers L.-H."/>
            <person name="Turgeon B."/>
            <person name="Goodwin S."/>
            <person name="Spatafora J."/>
            <person name="Crous P."/>
            <person name="Grigoriev I."/>
        </authorList>
    </citation>
    <scope>NUCLEOTIDE SEQUENCE</scope>
    <source>
        <strain evidence="1">CBS 122681</strain>
    </source>
</reference>
<accession>A0A6A6T089</accession>
<evidence type="ECO:0000313" key="2">
    <source>
        <dbReference type="Proteomes" id="UP000799324"/>
    </source>
</evidence>
<gene>
    <name evidence="1" type="ORF">K491DRAFT_780578</name>
</gene>
<name>A0A6A6T089_9PLEO</name>
<keyword evidence="2" id="KW-1185">Reference proteome</keyword>
<dbReference type="AlphaFoldDB" id="A0A6A6T089"/>
<dbReference type="CDD" id="cd09917">
    <property type="entry name" value="F-box_SF"/>
    <property type="match status" value="1"/>
</dbReference>
<evidence type="ECO:0000313" key="1">
    <source>
        <dbReference type="EMBL" id="KAF2653132.1"/>
    </source>
</evidence>
<sequence>MRIPLEILRMVLEWAGQILPPQDLCRLRLVNGLFRDEVFEVILSSGSLGKTLRANPNSWFKLSSKLQDAYTRRQVKNHQNRPCMFSTLFLRTCKLLQDTETVTQRDDNDIDEKLVEELFQRSDFSVLRVHHFGFKSRYSVFRTGLSFERGLKLYDSHNFAVYPKVEDNLRLYMLSRATRSKVRLFDWCGPHSLLDRPADDNDERFALDALKLARSKWYPHRGVALMWTRVIQLLQPRALVEPMLKAAIQRDARKVWCLLLLAQTKRKENEDQRWEKWELEMRVLHHYLQPIMQAAQFNRREAEYLIRKFMEMRQPEELIEFLEEVWQEPFTEGSSCMLPYMYGQIGKRLDGDQWRRLERMMNEEKPKVQ</sequence>